<dbReference type="Pfam" id="PF03473">
    <property type="entry name" value="MOSC"/>
    <property type="match status" value="1"/>
</dbReference>
<reference evidence="2 3" key="2">
    <citation type="journal article" date="2010" name="Stand. Genomic Sci.">
        <title>Complete genome sequence of Desulfohalobium retbaense type strain (HR(100)).</title>
        <authorList>
            <person name="Spring S."/>
            <person name="Nolan M."/>
            <person name="Lapidus A."/>
            <person name="Glavina Del Rio T."/>
            <person name="Copeland A."/>
            <person name="Tice H."/>
            <person name="Cheng J.F."/>
            <person name="Lucas S."/>
            <person name="Land M."/>
            <person name="Chen F."/>
            <person name="Bruce D."/>
            <person name="Goodwin L."/>
            <person name="Pitluck S."/>
            <person name="Ivanova N."/>
            <person name="Mavromatis K."/>
            <person name="Mikhailova N."/>
            <person name="Pati A."/>
            <person name="Chen A."/>
            <person name="Palaniappan K."/>
            <person name="Hauser L."/>
            <person name="Chang Y.J."/>
            <person name="Jeffries C.D."/>
            <person name="Munk C."/>
            <person name="Kiss H."/>
            <person name="Chain P."/>
            <person name="Han C."/>
            <person name="Brettin T."/>
            <person name="Detter J.C."/>
            <person name="Schuler E."/>
            <person name="Goker M."/>
            <person name="Rohde M."/>
            <person name="Bristow J."/>
            <person name="Eisen J.A."/>
            <person name="Markowitz V."/>
            <person name="Hugenholtz P."/>
            <person name="Kyrpides N.C."/>
            <person name="Klenk H.P."/>
        </authorList>
    </citation>
    <scope>NUCLEOTIDE SEQUENCE [LARGE SCALE GENOMIC DNA]</scope>
    <source>
        <strain evidence="3">ATCC 49802 / DSM 20745 / S 6022</strain>
    </source>
</reference>
<dbReference type="eggNOG" id="COG2258">
    <property type="taxonomic scope" value="Bacteria"/>
</dbReference>
<name>D1C7B1_SPHTD</name>
<dbReference type="STRING" id="479434.Sthe_2336"/>
<evidence type="ECO:0000259" key="1">
    <source>
        <dbReference type="PROSITE" id="PS51340"/>
    </source>
</evidence>
<dbReference type="InParanoid" id="D1C7B1"/>
<protein>
    <submittedName>
        <fullName evidence="2">MOSC domain containing protein</fullName>
    </submittedName>
</protein>
<dbReference type="InterPro" id="IPR052716">
    <property type="entry name" value="MOSC_domain"/>
</dbReference>
<dbReference type="InterPro" id="IPR011037">
    <property type="entry name" value="Pyrv_Knase-like_insert_dom_sf"/>
</dbReference>
<dbReference type="PANTHER" id="PTHR36930">
    <property type="entry name" value="METAL-SULFUR CLUSTER BIOSYNTHESIS PROTEINS YUAD-RELATED"/>
    <property type="match status" value="1"/>
</dbReference>
<dbReference type="PROSITE" id="PS51340">
    <property type="entry name" value="MOSC"/>
    <property type="match status" value="1"/>
</dbReference>
<dbReference type="Proteomes" id="UP000002027">
    <property type="component" value="Chromosome 1"/>
</dbReference>
<organism evidence="2 3">
    <name type="scientific">Sphaerobacter thermophilus (strain ATCC 49802 / DSM 20745 / KCCM 41009 / NCIMB 13125 / S 6022)</name>
    <dbReference type="NCBI Taxonomy" id="479434"/>
    <lineage>
        <taxon>Bacteria</taxon>
        <taxon>Pseudomonadati</taxon>
        <taxon>Thermomicrobiota</taxon>
        <taxon>Thermomicrobia</taxon>
        <taxon>Sphaerobacterales</taxon>
        <taxon>Sphaerobacterineae</taxon>
        <taxon>Sphaerobacteraceae</taxon>
        <taxon>Sphaerobacter</taxon>
    </lineage>
</organism>
<dbReference type="GO" id="GO:0030170">
    <property type="term" value="F:pyridoxal phosphate binding"/>
    <property type="evidence" value="ECO:0007669"/>
    <property type="project" value="InterPro"/>
</dbReference>
<gene>
    <name evidence="2" type="ordered locus">Sthe_2336</name>
</gene>
<feature type="domain" description="MOSC" evidence="1">
    <location>
        <begin position="16"/>
        <end position="168"/>
    </location>
</feature>
<evidence type="ECO:0000313" key="3">
    <source>
        <dbReference type="Proteomes" id="UP000002027"/>
    </source>
</evidence>
<dbReference type="OrthoDB" id="9789048at2"/>
<dbReference type="GO" id="GO:0030151">
    <property type="term" value="F:molybdenum ion binding"/>
    <property type="evidence" value="ECO:0007669"/>
    <property type="project" value="InterPro"/>
</dbReference>
<evidence type="ECO:0000313" key="2">
    <source>
        <dbReference type="EMBL" id="ACZ39757.1"/>
    </source>
</evidence>
<dbReference type="SUPFAM" id="SSF50800">
    <property type="entry name" value="PK beta-barrel domain-like"/>
    <property type="match status" value="1"/>
</dbReference>
<dbReference type="GO" id="GO:0003824">
    <property type="term" value="F:catalytic activity"/>
    <property type="evidence" value="ECO:0007669"/>
    <property type="project" value="InterPro"/>
</dbReference>
<dbReference type="EMBL" id="CP001823">
    <property type="protein sequence ID" value="ACZ39757.1"/>
    <property type="molecule type" value="Genomic_DNA"/>
</dbReference>
<dbReference type="PANTHER" id="PTHR36930:SF1">
    <property type="entry name" value="MOSC DOMAIN-CONTAINING PROTEIN"/>
    <property type="match status" value="1"/>
</dbReference>
<dbReference type="Gene3D" id="2.40.33.20">
    <property type="entry name" value="PK beta-barrel domain-like"/>
    <property type="match status" value="1"/>
</dbReference>
<sequence>MTGRVVAVSRSATHTMSKPNQPVITLLAGLGVAGDAHAGITVRHRSRVARNPNQPNLRQVHLIHAELHEELRRSGFNVAPGQMGENITTEGIDLLGLPTGTRLRLGAEAVVEITGLRNPCKQLEGIQRGLMKAVLDRDEHGNLIRKAGVMGIVIAGGDVRPGDLITVELPPPPHRPLEPV</sequence>
<dbReference type="InterPro" id="IPR005302">
    <property type="entry name" value="MoCF_Sase_C"/>
</dbReference>
<dbReference type="KEGG" id="sti:Sthe_2336"/>
<dbReference type="AlphaFoldDB" id="D1C7B1"/>
<keyword evidence="3" id="KW-1185">Reference proteome</keyword>
<dbReference type="HOGENOM" id="CLU_092690_0_0_0"/>
<accession>D1C7B1</accession>
<reference evidence="3" key="1">
    <citation type="submission" date="2009-11" db="EMBL/GenBank/DDBJ databases">
        <title>The complete chromosome 1 of Sphaerobacter thermophilus DSM 20745.</title>
        <authorList>
            <person name="Lucas S."/>
            <person name="Copeland A."/>
            <person name="Lapidus A."/>
            <person name="Glavina del Rio T."/>
            <person name="Dalin E."/>
            <person name="Tice H."/>
            <person name="Bruce D."/>
            <person name="Goodwin L."/>
            <person name="Pitluck S."/>
            <person name="Kyrpides N."/>
            <person name="Mavromatis K."/>
            <person name="Ivanova N."/>
            <person name="Mikhailova N."/>
            <person name="LaButti K.M."/>
            <person name="Clum A."/>
            <person name="Sun H.I."/>
            <person name="Brettin T."/>
            <person name="Detter J.C."/>
            <person name="Han C."/>
            <person name="Larimer F."/>
            <person name="Land M."/>
            <person name="Hauser L."/>
            <person name="Markowitz V."/>
            <person name="Cheng J.F."/>
            <person name="Hugenholtz P."/>
            <person name="Woyke T."/>
            <person name="Wu D."/>
            <person name="Steenblock K."/>
            <person name="Schneider S."/>
            <person name="Pukall R."/>
            <person name="Goeker M."/>
            <person name="Klenk H.P."/>
            <person name="Eisen J.A."/>
        </authorList>
    </citation>
    <scope>NUCLEOTIDE SEQUENCE [LARGE SCALE GENOMIC DNA]</scope>
    <source>
        <strain evidence="3">ATCC 49802 / DSM 20745 / S 6022</strain>
    </source>
</reference>
<dbReference type="RefSeq" id="WP_012872798.1">
    <property type="nucleotide sequence ID" value="NC_013523.1"/>
</dbReference>
<proteinExistence type="predicted"/>